<proteinExistence type="predicted"/>
<sequence>MPIYNTPLLAIDAKEARRYAGLQKAQDFAEEKILAACQDARLLAQPCSVWEIYDYDCQSQMIQSSPPCKIQGEKIGQHLAGCEKVILLAATVGDDIEEDVTRRFNAGEYSMAVLLDAAATAAVEQVADGLEKALAPKMAAKGFGMKWRFSPGYGDWPLEQQPELIRLSSAASIGVGLSSSMMLVPRKSVTAIIGLYRKQENKEIQHAPKGCAACSQVNCPSRKR</sequence>
<dbReference type="KEGG" id="sri:SELR_28110"/>
<dbReference type="EC" id="2.1.1.13" evidence="1"/>
<organism evidence="1 2">
    <name type="scientific">Selenomonas ruminantium subsp. lactilytica (strain NBRC 103574 / TAM6421)</name>
    <dbReference type="NCBI Taxonomy" id="927704"/>
    <lineage>
        <taxon>Bacteria</taxon>
        <taxon>Bacillati</taxon>
        <taxon>Bacillota</taxon>
        <taxon>Negativicutes</taxon>
        <taxon>Selenomonadales</taxon>
        <taxon>Selenomonadaceae</taxon>
        <taxon>Selenomonas</taxon>
    </lineage>
</organism>
<protein>
    <submittedName>
        <fullName evidence="1">Putative 5-methyltetrahydrofolate-homocysteine methyltransferase</fullName>
        <ecNumber evidence="1">2.1.1.13</ecNumber>
    </submittedName>
</protein>
<evidence type="ECO:0000313" key="2">
    <source>
        <dbReference type="Proteomes" id="UP000007887"/>
    </source>
</evidence>
<dbReference type="PATRIC" id="fig|927704.6.peg.2900"/>
<dbReference type="eggNOG" id="COG1410">
    <property type="taxonomic scope" value="Bacteria"/>
</dbReference>
<name>I0GUT2_SELRL</name>
<dbReference type="AlphaFoldDB" id="I0GUT2"/>
<keyword evidence="1" id="KW-0489">Methyltransferase</keyword>
<dbReference type="OrthoDB" id="9816190at2"/>
<dbReference type="HOGENOM" id="CLU_079580_0_0_9"/>
<dbReference type="GO" id="GO:0008705">
    <property type="term" value="F:methionine synthase activity"/>
    <property type="evidence" value="ECO:0007669"/>
    <property type="project" value="UniProtKB-EC"/>
</dbReference>
<reference evidence="1 2" key="1">
    <citation type="submission" date="2011-10" db="EMBL/GenBank/DDBJ databases">
        <title>Whole genome sequence of Selenomonas ruminantium subsp. lactilytica TAM6421.</title>
        <authorList>
            <person name="Oguchi A."/>
            <person name="Ankai A."/>
            <person name="Kaneko J."/>
            <person name="Yamada-Narita S."/>
            <person name="Fukui S."/>
            <person name="Takahashi M."/>
            <person name="Onodera T."/>
            <person name="Kojima S."/>
            <person name="Fushimi T."/>
            <person name="Abe N."/>
            <person name="Kamio Y."/>
            <person name="Yamazaki S."/>
            <person name="Fujita N."/>
        </authorList>
    </citation>
    <scope>NUCLEOTIDE SEQUENCE [LARGE SCALE GENOMIC DNA]</scope>
    <source>
        <strain evidence="2">NBRC 103574 / TAM6421</strain>
    </source>
</reference>
<accession>I0GUT2</accession>
<dbReference type="SUPFAM" id="SSF56507">
    <property type="entry name" value="Methionine synthase activation domain-like"/>
    <property type="match status" value="1"/>
</dbReference>
<keyword evidence="1" id="KW-0808">Transferase</keyword>
<dbReference type="Proteomes" id="UP000007887">
    <property type="component" value="Chromosome"/>
</dbReference>
<dbReference type="EMBL" id="AP012292">
    <property type="protein sequence ID" value="BAL84519.1"/>
    <property type="molecule type" value="Genomic_DNA"/>
</dbReference>
<dbReference type="Gene3D" id="3.40.109.40">
    <property type="match status" value="1"/>
</dbReference>
<evidence type="ECO:0000313" key="1">
    <source>
        <dbReference type="EMBL" id="BAL84519.1"/>
    </source>
</evidence>
<dbReference type="GO" id="GO:0032259">
    <property type="term" value="P:methylation"/>
    <property type="evidence" value="ECO:0007669"/>
    <property type="project" value="UniProtKB-KW"/>
</dbReference>
<gene>
    <name evidence="1" type="ordered locus">SELR_28110</name>
</gene>
<dbReference type="RefSeq" id="WP_014425936.1">
    <property type="nucleotide sequence ID" value="NC_017068.1"/>
</dbReference>
<dbReference type="InterPro" id="IPR037010">
    <property type="entry name" value="VitB12-dep_Met_synth_activ_sf"/>
</dbReference>